<evidence type="ECO:0000256" key="7">
    <source>
        <dbReference type="ARBA" id="ARBA00023306"/>
    </source>
</evidence>
<evidence type="ECO:0000313" key="12">
    <source>
        <dbReference type="EMBL" id="ANF57217.1"/>
    </source>
</evidence>
<evidence type="ECO:0000259" key="11">
    <source>
        <dbReference type="SMART" id="SM00771"/>
    </source>
</evidence>
<feature type="transmembrane region" description="Helical" evidence="8">
    <location>
        <begin position="6"/>
        <end position="24"/>
    </location>
</feature>
<dbReference type="GO" id="GO:0000917">
    <property type="term" value="P:division septum assembly"/>
    <property type="evidence" value="ECO:0007669"/>
    <property type="project" value="TreeGrafter"/>
</dbReference>
<dbReference type="SMART" id="SM00771">
    <property type="entry name" value="ZipA_C"/>
    <property type="match status" value="1"/>
</dbReference>
<evidence type="ECO:0000256" key="1">
    <source>
        <dbReference type="ARBA" id="ARBA00022475"/>
    </source>
</evidence>
<feature type="compositionally biased region" description="Basic and acidic residues" evidence="10">
    <location>
        <begin position="308"/>
        <end position="328"/>
    </location>
</feature>
<protein>
    <recommendedName>
        <fullName evidence="8 9">Cell division protein ZipA</fullName>
    </recommendedName>
</protein>
<dbReference type="GO" id="GO:0005886">
    <property type="term" value="C:plasma membrane"/>
    <property type="evidence" value="ECO:0007669"/>
    <property type="project" value="UniProtKB-SubCell"/>
</dbReference>
<name>A0A172YDA1_9GAMM</name>
<sequence>MELREWLIILGLVLVVVIVIDGARRYRRQKQIPRLDEGGDANEQEKRGKALDWELPNGGARVVESARVAPPESNVSLFERRGMKTKLPFARTERAVEASRHEPKLALADGEEEAYLSTSSSPLAMADYRASEHGEEVVERFDTSAREESRLEAGAPLEHDEELEWDEREFEDEEHAEHEEEGKPKPAREASAREGFQRFEGEDEHVDDPRYEGLSEILFRRPMDGVARLQEAAAERREQRAIKREEARVRRLEERARRAEEKARRREEKERQAEELRLRREEERKKREAQEREERERRAQQQALSAPERGEDGRGLPDLDRFGAKREFDDDDDPLFAPRRRADEEYQRAGDAGFEPEFEQRHDRDPREYRRGADQDEYLDGHHDDAPRGGRAAESYRDDDRRFADEPRDYDRAERGRTPAPELHPVIERALRHRVSGSDALHVLGDAEEVLVINVVARDGERFHGIDLLQLLLACGLRYSPEGGLFHRFETEAEQSPLQFSVVNALKPGSFPIEEMETFSTRGVTFLMPLPSADDSSGAFDAMFETAKVLVRNLNGELRDEQQSVMTAQTVEFTRQRVHEFERRMRLYRQSR</sequence>
<keyword evidence="2 8" id="KW-0997">Cell inner membrane</keyword>
<comment type="subcellular location">
    <subcellularLocation>
        <location evidence="8">Cell inner membrane</location>
        <topology evidence="8">Single-pass type I membrane protein</topology>
    </subcellularLocation>
    <text evidence="8">Localizes to the Z ring in an FtsZ-dependent manner.</text>
</comment>
<keyword evidence="7 8" id="KW-0131">Cell cycle</keyword>
<accession>A0A172YDA1</accession>
<dbReference type="Gene3D" id="3.30.1400.10">
    <property type="entry name" value="ZipA, C-terminal FtsZ-binding domain"/>
    <property type="match status" value="1"/>
</dbReference>
<evidence type="ECO:0000313" key="13">
    <source>
        <dbReference type="Proteomes" id="UP000077875"/>
    </source>
</evidence>
<dbReference type="EMBL" id="CP015243">
    <property type="protein sequence ID" value="ANF57217.1"/>
    <property type="molecule type" value="Genomic_DNA"/>
</dbReference>
<keyword evidence="3 8" id="KW-0132">Cell division</keyword>
<dbReference type="PANTHER" id="PTHR38685:SF1">
    <property type="entry name" value="CELL DIVISION PROTEIN ZIPA"/>
    <property type="match status" value="1"/>
</dbReference>
<dbReference type="PANTHER" id="PTHR38685">
    <property type="entry name" value="CELL DIVISION PROTEIN ZIPA"/>
    <property type="match status" value="1"/>
</dbReference>
<keyword evidence="6 8" id="KW-0472">Membrane</keyword>
<keyword evidence="5 8" id="KW-1133">Transmembrane helix</keyword>
<evidence type="ECO:0000256" key="5">
    <source>
        <dbReference type="ARBA" id="ARBA00022989"/>
    </source>
</evidence>
<evidence type="ECO:0000256" key="9">
    <source>
        <dbReference type="RuleBase" id="RU003612"/>
    </source>
</evidence>
<feature type="compositionally biased region" description="Basic and acidic residues" evidence="10">
    <location>
        <begin position="175"/>
        <end position="200"/>
    </location>
</feature>
<comment type="subunit">
    <text evidence="8">Interacts with FtsZ via their C-terminal domains.</text>
</comment>
<feature type="compositionally biased region" description="Basic and acidic residues" evidence="10">
    <location>
        <begin position="394"/>
        <end position="417"/>
    </location>
</feature>
<feature type="region of interest" description="Disordered" evidence="10">
    <location>
        <begin position="140"/>
        <end position="210"/>
    </location>
</feature>
<dbReference type="InterPro" id="IPR011919">
    <property type="entry name" value="Cell_div_ZipA"/>
</dbReference>
<dbReference type="KEGG" id="haa:A5892_06855"/>
<evidence type="ECO:0000256" key="6">
    <source>
        <dbReference type="ARBA" id="ARBA00023136"/>
    </source>
</evidence>
<reference evidence="12 13" key="1">
    <citation type="submission" date="2016-04" db="EMBL/GenBank/DDBJ databases">
        <title>Complete Genome Sequence of Halotalea alkalilenta IHB B 13600.</title>
        <authorList>
            <person name="Swarnkar M.K."/>
            <person name="Sharma A."/>
            <person name="Kaushal K."/>
            <person name="Soni R."/>
            <person name="Rana S."/>
            <person name="Singh A.K."/>
            <person name="Gulati A."/>
        </authorList>
    </citation>
    <scope>NUCLEOTIDE SEQUENCE [LARGE SCALE GENOMIC DNA]</scope>
    <source>
        <strain evidence="12 13">IHB B 13600</strain>
    </source>
</reference>
<organism evidence="12 13">
    <name type="scientific">Halotalea alkalilenta</name>
    <dbReference type="NCBI Taxonomy" id="376489"/>
    <lineage>
        <taxon>Bacteria</taxon>
        <taxon>Pseudomonadati</taxon>
        <taxon>Pseudomonadota</taxon>
        <taxon>Gammaproteobacteria</taxon>
        <taxon>Oceanospirillales</taxon>
        <taxon>Halomonadaceae</taxon>
        <taxon>Halotalea</taxon>
    </lineage>
</organism>
<dbReference type="RefSeq" id="WP_064122172.1">
    <property type="nucleotide sequence ID" value="NZ_CP015243.1"/>
</dbReference>
<dbReference type="AlphaFoldDB" id="A0A172YDA1"/>
<dbReference type="InterPro" id="IPR036765">
    <property type="entry name" value="ZipA_FtsZ-bd_C_sf"/>
</dbReference>
<keyword evidence="4 8" id="KW-0812">Transmembrane</keyword>
<feature type="compositionally biased region" description="Acidic residues" evidence="10">
    <location>
        <begin position="159"/>
        <end position="174"/>
    </location>
</feature>
<evidence type="ECO:0000256" key="3">
    <source>
        <dbReference type="ARBA" id="ARBA00022618"/>
    </source>
</evidence>
<dbReference type="Proteomes" id="UP000077875">
    <property type="component" value="Chromosome"/>
</dbReference>
<dbReference type="STRING" id="376489.A5892_06855"/>
<dbReference type="GO" id="GO:0032153">
    <property type="term" value="C:cell division site"/>
    <property type="evidence" value="ECO:0007669"/>
    <property type="project" value="UniProtKB-UniRule"/>
</dbReference>
<feature type="compositionally biased region" description="Basic and acidic residues" evidence="10">
    <location>
        <begin position="358"/>
        <end position="388"/>
    </location>
</feature>
<feature type="compositionally biased region" description="Basic and acidic residues" evidence="10">
    <location>
        <begin position="140"/>
        <end position="151"/>
    </location>
</feature>
<dbReference type="SUPFAM" id="SSF64383">
    <property type="entry name" value="Cell-division protein ZipA, C-terminal domain"/>
    <property type="match status" value="1"/>
</dbReference>
<evidence type="ECO:0000256" key="8">
    <source>
        <dbReference type="HAMAP-Rule" id="MF_00509"/>
    </source>
</evidence>
<comment type="similarity">
    <text evidence="8 9">Belongs to the ZipA family.</text>
</comment>
<dbReference type="GO" id="GO:0043093">
    <property type="term" value="P:FtsZ-dependent cytokinesis"/>
    <property type="evidence" value="ECO:0007669"/>
    <property type="project" value="UniProtKB-UniRule"/>
</dbReference>
<gene>
    <name evidence="8" type="primary">zipA</name>
    <name evidence="12" type="ORF">A5892_06855</name>
</gene>
<evidence type="ECO:0000256" key="4">
    <source>
        <dbReference type="ARBA" id="ARBA00022692"/>
    </source>
</evidence>
<feature type="compositionally biased region" description="Basic and acidic residues" evidence="10">
    <location>
        <begin position="251"/>
        <end position="299"/>
    </location>
</feature>
<keyword evidence="13" id="KW-1185">Reference proteome</keyword>
<evidence type="ECO:0000256" key="2">
    <source>
        <dbReference type="ARBA" id="ARBA00022519"/>
    </source>
</evidence>
<keyword evidence="1 8" id="KW-1003">Cell membrane</keyword>
<feature type="domain" description="ZipA C-terminal FtsZ-binding" evidence="11">
    <location>
        <begin position="447"/>
        <end position="578"/>
    </location>
</feature>
<dbReference type="Pfam" id="PF04354">
    <property type="entry name" value="ZipA_C"/>
    <property type="match status" value="1"/>
</dbReference>
<comment type="function">
    <text evidence="8 9">Essential cell division protein that stabilizes the FtsZ protofilaments by cross-linking them and that serves as a cytoplasmic membrane anchor for the Z ring. Also required for the recruitment to the septal ring of downstream cell division proteins.</text>
</comment>
<feature type="region of interest" description="Disordered" evidence="10">
    <location>
        <begin position="251"/>
        <end position="421"/>
    </location>
</feature>
<evidence type="ECO:0000256" key="10">
    <source>
        <dbReference type="SAM" id="MobiDB-lite"/>
    </source>
</evidence>
<dbReference type="InterPro" id="IPR007449">
    <property type="entry name" value="ZipA_FtsZ-bd_C"/>
</dbReference>
<dbReference type="HAMAP" id="MF_00509">
    <property type="entry name" value="ZipA"/>
    <property type="match status" value="1"/>
</dbReference>
<proteinExistence type="inferred from homology"/>